<accession>A0A815QZ14</accession>
<dbReference type="InterPro" id="IPR000742">
    <property type="entry name" value="EGF"/>
</dbReference>
<comment type="caution">
    <text evidence="5">The sequence shown here is derived from an EMBL/GenBank/DDBJ whole genome shotgun (WGS) entry which is preliminary data.</text>
</comment>
<gene>
    <name evidence="5" type="ORF">ZHD862_LOCUS36036</name>
</gene>
<feature type="region of interest" description="Disordered" evidence="3">
    <location>
        <begin position="33"/>
        <end position="63"/>
    </location>
</feature>
<comment type="caution">
    <text evidence="2">Lacks conserved residue(s) required for the propagation of feature annotation.</text>
</comment>
<keyword evidence="1 2" id="KW-1015">Disulfide bond</keyword>
<dbReference type="EMBL" id="CAJNOT010005556">
    <property type="protein sequence ID" value="CAF1468831.1"/>
    <property type="molecule type" value="Genomic_DNA"/>
</dbReference>
<dbReference type="PROSITE" id="PS00022">
    <property type="entry name" value="EGF_1"/>
    <property type="match status" value="1"/>
</dbReference>
<dbReference type="InterPro" id="IPR000152">
    <property type="entry name" value="EGF-type_Asp/Asn_hydroxyl_site"/>
</dbReference>
<feature type="compositionally biased region" description="Polar residues" evidence="3">
    <location>
        <begin position="51"/>
        <end position="63"/>
    </location>
</feature>
<protein>
    <recommendedName>
        <fullName evidence="4">EGF-like domain-containing protein</fullName>
    </recommendedName>
</protein>
<evidence type="ECO:0000313" key="6">
    <source>
        <dbReference type="Proteomes" id="UP000663864"/>
    </source>
</evidence>
<reference evidence="5" key="1">
    <citation type="submission" date="2021-02" db="EMBL/GenBank/DDBJ databases">
        <authorList>
            <person name="Nowell W R."/>
        </authorList>
    </citation>
    <scope>NUCLEOTIDE SEQUENCE</scope>
</reference>
<organism evidence="5 6">
    <name type="scientific">Rotaria sordida</name>
    <dbReference type="NCBI Taxonomy" id="392033"/>
    <lineage>
        <taxon>Eukaryota</taxon>
        <taxon>Metazoa</taxon>
        <taxon>Spiralia</taxon>
        <taxon>Gnathifera</taxon>
        <taxon>Rotifera</taxon>
        <taxon>Eurotatoria</taxon>
        <taxon>Bdelloidea</taxon>
        <taxon>Philodinida</taxon>
        <taxon>Philodinidae</taxon>
        <taxon>Rotaria</taxon>
    </lineage>
</organism>
<feature type="non-terminal residue" evidence="5">
    <location>
        <position position="1"/>
    </location>
</feature>
<dbReference type="CDD" id="cd00054">
    <property type="entry name" value="EGF_CA"/>
    <property type="match status" value="1"/>
</dbReference>
<keyword evidence="2" id="KW-0245">EGF-like domain</keyword>
<feature type="domain" description="EGF-like" evidence="4">
    <location>
        <begin position="68"/>
        <end position="104"/>
    </location>
</feature>
<dbReference type="SUPFAM" id="SSF57196">
    <property type="entry name" value="EGF/Laminin"/>
    <property type="match status" value="1"/>
</dbReference>
<dbReference type="Proteomes" id="UP000663864">
    <property type="component" value="Unassembled WGS sequence"/>
</dbReference>
<dbReference type="PROSITE" id="PS00010">
    <property type="entry name" value="ASX_HYDROXYL"/>
    <property type="match status" value="1"/>
</dbReference>
<dbReference type="Gene3D" id="2.10.25.10">
    <property type="entry name" value="Laminin"/>
    <property type="match status" value="1"/>
</dbReference>
<evidence type="ECO:0000256" key="3">
    <source>
        <dbReference type="SAM" id="MobiDB-lite"/>
    </source>
</evidence>
<evidence type="ECO:0000256" key="1">
    <source>
        <dbReference type="ARBA" id="ARBA00023157"/>
    </source>
</evidence>
<dbReference type="AlphaFoldDB" id="A0A815QZ14"/>
<feature type="disulfide bond" evidence="2">
    <location>
        <begin position="94"/>
        <end position="103"/>
    </location>
</feature>
<evidence type="ECO:0000259" key="4">
    <source>
        <dbReference type="PROSITE" id="PS50026"/>
    </source>
</evidence>
<name>A0A815QZ14_9BILA</name>
<evidence type="ECO:0000256" key="2">
    <source>
        <dbReference type="PROSITE-ProRule" id="PRU00076"/>
    </source>
</evidence>
<dbReference type="PROSITE" id="PS50026">
    <property type="entry name" value="EGF_3"/>
    <property type="match status" value="1"/>
</dbReference>
<evidence type="ECO:0000313" key="5">
    <source>
        <dbReference type="EMBL" id="CAF1468831.1"/>
    </source>
</evidence>
<sequence length="108" mass="11613">FGHFTLLSSGANKTGYNRHKDLVGFAGPEPIVTGQTNPPVTPIQRNPPVTPIQTNPPVTPIQTNPPIAGVTCANSPCRNNRPCYNNGNSFFCYCGQQFTGTHCEIQQG</sequence>
<proteinExistence type="predicted"/>